<sequence>MPQRRHCYDDGDGAAPHCRRAARDQGDGPRSPAAPAAEPGAEPAGGAAGPAPCCSPPWLPSPASRGLPLLLAPLRWRRAPPPPCLAEAGAVSVESTSASDARPAAAEAPPVVVDGGGWLRSMWVGVEDVRLLTCCWEAAGLSACEAASGRIRA</sequence>
<gene>
    <name evidence="2" type="ORF">HYH03_012802</name>
</gene>
<reference evidence="2" key="1">
    <citation type="journal article" date="2020" name="bioRxiv">
        <title>Comparative genomics of Chlamydomonas.</title>
        <authorList>
            <person name="Craig R.J."/>
            <person name="Hasan A.R."/>
            <person name="Ness R.W."/>
            <person name="Keightley P.D."/>
        </authorList>
    </citation>
    <scope>NUCLEOTIDE SEQUENCE</scope>
    <source>
        <strain evidence="2">CCAP 11/70</strain>
    </source>
</reference>
<evidence type="ECO:0000313" key="2">
    <source>
        <dbReference type="EMBL" id="KAG2488634.1"/>
    </source>
</evidence>
<evidence type="ECO:0000313" key="3">
    <source>
        <dbReference type="Proteomes" id="UP000612055"/>
    </source>
</evidence>
<organism evidence="2 3">
    <name type="scientific">Edaphochlamys debaryana</name>
    <dbReference type="NCBI Taxonomy" id="47281"/>
    <lineage>
        <taxon>Eukaryota</taxon>
        <taxon>Viridiplantae</taxon>
        <taxon>Chlorophyta</taxon>
        <taxon>core chlorophytes</taxon>
        <taxon>Chlorophyceae</taxon>
        <taxon>CS clade</taxon>
        <taxon>Chlamydomonadales</taxon>
        <taxon>Chlamydomonadales incertae sedis</taxon>
        <taxon>Edaphochlamys</taxon>
    </lineage>
</organism>
<keyword evidence="3" id="KW-1185">Reference proteome</keyword>
<comment type="caution">
    <text evidence="2">The sequence shown here is derived from an EMBL/GenBank/DDBJ whole genome shotgun (WGS) entry which is preliminary data.</text>
</comment>
<protein>
    <submittedName>
        <fullName evidence="2">Uncharacterized protein</fullName>
    </submittedName>
</protein>
<dbReference type="AlphaFoldDB" id="A0A836BV49"/>
<name>A0A836BV49_9CHLO</name>
<feature type="compositionally biased region" description="Low complexity" evidence="1">
    <location>
        <begin position="28"/>
        <end position="52"/>
    </location>
</feature>
<dbReference type="EMBL" id="JAEHOE010000081">
    <property type="protein sequence ID" value="KAG2488634.1"/>
    <property type="molecule type" value="Genomic_DNA"/>
</dbReference>
<feature type="region of interest" description="Disordered" evidence="1">
    <location>
        <begin position="1"/>
        <end position="55"/>
    </location>
</feature>
<accession>A0A836BV49</accession>
<dbReference type="Proteomes" id="UP000612055">
    <property type="component" value="Unassembled WGS sequence"/>
</dbReference>
<evidence type="ECO:0000256" key="1">
    <source>
        <dbReference type="SAM" id="MobiDB-lite"/>
    </source>
</evidence>
<proteinExistence type="predicted"/>